<dbReference type="PROSITE" id="PS00139">
    <property type="entry name" value="THIOL_PROTEASE_CYS"/>
    <property type="match status" value="1"/>
</dbReference>
<dbReference type="Pfam" id="PF00112">
    <property type="entry name" value="Peptidase_C1"/>
    <property type="match status" value="1"/>
</dbReference>
<dbReference type="GO" id="GO:0006508">
    <property type="term" value="P:proteolysis"/>
    <property type="evidence" value="ECO:0007669"/>
    <property type="project" value="UniProtKB-KW"/>
</dbReference>
<feature type="domain" description="Peptidase C1A papain C-terminal" evidence="8">
    <location>
        <begin position="123"/>
        <end position="336"/>
    </location>
</feature>
<reference evidence="10 11" key="2">
    <citation type="submission" date="2018-11" db="EMBL/GenBank/DDBJ databases">
        <authorList>
            <consortium name="Pathogen Informatics"/>
        </authorList>
    </citation>
    <scope>NUCLEOTIDE SEQUENCE [LARGE SCALE GENOMIC DNA]</scope>
    <source>
        <strain evidence="10 11">Egypt</strain>
    </source>
</reference>
<dbReference type="PRINTS" id="PR00705">
    <property type="entry name" value="PAPAIN"/>
</dbReference>
<feature type="domain" description="Cathepsin propeptide inhibitor" evidence="9">
    <location>
        <begin position="32"/>
        <end position="92"/>
    </location>
</feature>
<feature type="signal peptide" evidence="7">
    <location>
        <begin position="1"/>
        <end position="22"/>
    </location>
</feature>
<evidence type="ECO:0000256" key="2">
    <source>
        <dbReference type="ARBA" id="ARBA00022670"/>
    </source>
</evidence>
<dbReference type="PROSITE" id="PS00640">
    <property type="entry name" value="THIOL_PROTEASE_ASN"/>
    <property type="match status" value="1"/>
</dbReference>
<evidence type="ECO:0000256" key="5">
    <source>
        <dbReference type="ARBA" id="ARBA00023145"/>
    </source>
</evidence>
<evidence type="ECO:0000313" key="11">
    <source>
        <dbReference type="Proteomes" id="UP000272942"/>
    </source>
</evidence>
<evidence type="ECO:0000259" key="8">
    <source>
        <dbReference type="SMART" id="SM00645"/>
    </source>
</evidence>
<reference evidence="12" key="1">
    <citation type="submission" date="2016-06" db="UniProtKB">
        <authorList>
            <consortium name="WormBaseParasite"/>
        </authorList>
    </citation>
    <scope>IDENTIFICATION</scope>
</reference>
<dbReference type="PROSITE" id="PS00639">
    <property type="entry name" value="THIOL_PROTEASE_HIS"/>
    <property type="match status" value="1"/>
</dbReference>
<dbReference type="InterPro" id="IPR013128">
    <property type="entry name" value="Peptidase_C1A"/>
</dbReference>
<dbReference type="WBParaSite" id="ECPE_0001462001-mRNA-1">
    <property type="protein sequence ID" value="ECPE_0001462001-mRNA-1"/>
    <property type="gene ID" value="ECPE_0001462001"/>
</dbReference>
<dbReference type="Pfam" id="PF08246">
    <property type="entry name" value="Inhibitor_I29"/>
    <property type="match status" value="1"/>
</dbReference>
<dbReference type="InterPro" id="IPR013201">
    <property type="entry name" value="Prot_inhib_I29"/>
</dbReference>
<dbReference type="InterPro" id="IPR000169">
    <property type="entry name" value="Pept_cys_AS"/>
</dbReference>
<evidence type="ECO:0000256" key="3">
    <source>
        <dbReference type="ARBA" id="ARBA00022801"/>
    </source>
</evidence>
<keyword evidence="7" id="KW-0732">Signal</keyword>
<evidence type="ECO:0000259" key="9">
    <source>
        <dbReference type="SMART" id="SM00848"/>
    </source>
</evidence>
<dbReference type="Proteomes" id="UP000272942">
    <property type="component" value="Unassembled WGS sequence"/>
</dbReference>
<dbReference type="SMART" id="SM00848">
    <property type="entry name" value="Inhibitor_I29"/>
    <property type="match status" value="1"/>
</dbReference>
<keyword evidence="11" id="KW-1185">Reference proteome</keyword>
<comment type="similarity">
    <text evidence="1">Belongs to the peptidase C1 family.</text>
</comment>
<dbReference type="FunFam" id="3.90.70.10:FF:000006">
    <property type="entry name" value="Cathepsin S"/>
    <property type="match status" value="1"/>
</dbReference>
<keyword evidence="6" id="KW-1015">Disulfide bond</keyword>
<sequence length="338" mass="38262">MMLTLGLTILLTLSGQFTHAIALDQLQLNEQWSQWKRVHNKQYADQSEHDRRENQWMQNVVEIMQHNVQYDLGLVTYAMGVNEYSDLSWDEFRDRYATGFLGGVFEGQQESTVFNASEVDQTIANSIDWRQKGLVRPVKNQGQCGSCWAFSTTGAIEGQYAKKYGRQMEFSEQQLVDCSTSYGNHGCHGGLMENAYRYLEKFGLELENAYPYHAHDERCHFDGRKAAARVQSFSTEHTGNEQTLKVMVSSQGPIAIAVDADRGFHQYSRGIYQSSSCSSHSLNHAVLVVGYGEDRGNRYWIIKNSWGPHWGEGGYIRVARDHGNMCGVATMASVPQLN</sequence>
<dbReference type="CDD" id="cd02248">
    <property type="entry name" value="Peptidase_C1A"/>
    <property type="match status" value="1"/>
</dbReference>
<keyword evidence="4" id="KW-0788">Thiol protease</keyword>
<evidence type="ECO:0000256" key="6">
    <source>
        <dbReference type="ARBA" id="ARBA00023157"/>
    </source>
</evidence>
<feature type="chain" id="PRO_5043138333" evidence="7">
    <location>
        <begin position="23"/>
        <end position="338"/>
    </location>
</feature>
<name>A0A183B5U5_9TREM</name>
<evidence type="ECO:0000256" key="4">
    <source>
        <dbReference type="ARBA" id="ARBA00022807"/>
    </source>
</evidence>
<dbReference type="InterPro" id="IPR025660">
    <property type="entry name" value="Pept_his_AS"/>
</dbReference>
<dbReference type="InterPro" id="IPR039417">
    <property type="entry name" value="Peptidase_C1A_papain-like"/>
</dbReference>
<dbReference type="OrthoDB" id="10253408at2759"/>
<dbReference type="AlphaFoldDB" id="A0A183B5U5"/>
<dbReference type="InterPro" id="IPR038765">
    <property type="entry name" value="Papain-like_cys_pep_sf"/>
</dbReference>
<keyword evidence="3" id="KW-0378">Hydrolase</keyword>
<dbReference type="InterPro" id="IPR025661">
    <property type="entry name" value="Pept_asp_AS"/>
</dbReference>
<protein>
    <submittedName>
        <fullName evidence="12">Cathepsin L</fullName>
    </submittedName>
</protein>
<proteinExistence type="inferred from homology"/>
<dbReference type="GO" id="GO:0008234">
    <property type="term" value="F:cysteine-type peptidase activity"/>
    <property type="evidence" value="ECO:0007669"/>
    <property type="project" value="UniProtKB-KW"/>
</dbReference>
<dbReference type="Gene3D" id="3.90.70.10">
    <property type="entry name" value="Cysteine proteinases"/>
    <property type="match status" value="1"/>
</dbReference>
<gene>
    <name evidence="10" type="ORF">ECPE_LOCUS14580</name>
</gene>
<organism evidence="12">
    <name type="scientific">Echinostoma caproni</name>
    <dbReference type="NCBI Taxonomy" id="27848"/>
    <lineage>
        <taxon>Eukaryota</taxon>
        <taxon>Metazoa</taxon>
        <taxon>Spiralia</taxon>
        <taxon>Lophotrochozoa</taxon>
        <taxon>Platyhelminthes</taxon>
        <taxon>Trematoda</taxon>
        <taxon>Digenea</taxon>
        <taxon>Plagiorchiida</taxon>
        <taxon>Echinostomata</taxon>
        <taxon>Echinostomatoidea</taxon>
        <taxon>Echinostomatidae</taxon>
        <taxon>Echinostoma</taxon>
    </lineage>
</organism>
<evidence type="ECO:0000256" key="7">
    <source>
        <dbReference type="SAM" id="SignalP"/>
    </source>
</evidence>
<evidence type="ECO:0000313" key="10">
    <source>
        <dbReference type="EMBL" id="VDP91852.1"/>
    </source>
</evidence>
<keyword evidence="5" id="KW-0865">Zymogen</keyword>
<evidence type="ECO:0000313" key="12">
    <source>
        <dbReference type="WBParaSite" id="ECPE_0001462001-mRNA-1"/>
    </source>
</evidence>
<dbReference type="EMBL" id="UZAN01057943">
    <property type="protein sequence ID" value="VDP91852.1"/>
    <property type="molecule type" value="Genomic_DNA"/>
</dbReference>
<dbReference type="SUPFAM" id="SSF54001">
    <property type="entry name" value="Cysteine proteinases"/>
    <property type="match status" value="1"/>
</dbReference>
<dbReference type="SMART" id="SM00645">
    <property type="entry name" value="Pept_C1"/>
    <property type="match status" value="1"/>
</dbReference>
<dbReference type="PANTHER" id="PTHR12411">
    <property type="entry name" value="CYSTEINE PROTEASE FAMILY C1-RELATED"/>
    <property type="match status" value="1"/>
</dbReference>
<dbReference type="InterPro" id="IPR000668">
    <property type="entry name" value="Peptidase_C1A_C"/>
</dbReference>
<accession>A0A183B5U5</accession>
<keyword evidence="2" id="KW-0645">Protease</keyword>
<evidence type="ECO:0000256" key="1">
    <source>
        <dbReference type="ARBA" id="ARBA00008455"/>
    </source>
</evidence>